<sequence>MPLPGSRVLVVGKSHDLQTTPRHADGCLGANRGIGLQFVKSYLALNCEVTGTIRPDSMSDASADDLKQTGAKILALDFVDEKTIIQAAKDYGDERLDILVNNGGVHVYPESWLEHSQQSLMERFQIMAVGPYLTSKHFLPNLLKSDAGKIVNISSDFGSIGDNDEGECIAYRVAKAGLNQVTMTIAQELKAKGHKISTMSVNPGWVPTRMTKGKGNTKIEDSVGGMIKLADEMTLENTGQFRKWNGKTLPF</sequence>
<dbReference type="AlphaFoldDB" id="W2S4S0"/>
<proteinExistence type="inferred from homology"/>
<dbReference type="GeneID" id="19970093"/>
<dbReference type="InterPro" id="IPR036291">
    <property type="entry name" value="NAD(P)-bd_dom_sf"/>
</dbReference>
<dbReference type="EMBL" id="KB822718">
    <property type="protein sequence ID" value="ETN43595.1"/>
    <property type="molecule type" value="Genomic_DNA"/>
</dbReference>
<evidence type="ECO:0000256" key="1">
    <source>
        <dbReference type="ARBA" id="ARBA00006484"/>
    </source>
</evidence>
<dbReference type="CDD" id="cd05325">
    <property type="entry name" value="carb_red_sniffer_like_SDR_c"/>
    <property type="match status" value="1"/>
</dbReference>
<dbReference type="HOGENOM" id="CLU_010194_9_1_1"/>
<dbReference type="OrthoDB" id="4108231at2759"/>
<dbReference type="Proteomes" id="UP000030752">
    <property type="component" value="Unassembled WGS sequence"/>
</dbReference>
<evidence type="ECO:0000256" key="2">
    <source>
        <dbReference type="RuleBase" id="RU000363"/>
    </source>
</evidence>
<dbReference type="PRINTS" id="PR00080">
    <property type="entry name" value="SDRFAMILY"/>
</dbReference>
<organism evidence="3 4">
    <name type="scientific">Cyphellophora europaea (strain CBS 101466)</name>
    <name type="common">Phialophora europaea</name>
    <dbReference type="NCBI Taxonomy" id="1220924"/>
    <lineage>
        <taxon>Eukaryota</taxon>
        <taxon>Fungi</taxon>
        <taxon>Dikarya</taxon>
        <taxon>Ascomycota</taxon>
        <taxon>Pezizomycotina</taxon>
        <taxon>Eurotiomycetes</taxon>
        <taxon>Chaetothyriomycetidae</taxon>
        <taxon>Chaetothyriales</taxon>
        <taxon>Cyphellophoraceae</taxon>
        <taxon>Cyphellophora</taxon>
    </lineage>
</organism>
<dbReference type="PANTHER" id="PTHR43544:SF12">
    <property type="entry name" value="NAD(P)-BINDING ROSSMANN-FOLD SUPERFAMILY PROTEIN"/>
    <property type="match status" value="1"/>
</dbReference>
<dbReference type="InterPro" id="IPR051468">
    <property type="entry name" value="Fungal_SecMetab_SDRs"/>
</dbReference>
<dbReference type="eggNOG" id="KOG1611">
    <property type="taxonomic scope" value="Eukaryota"/>
</dbReference>
<protein>
    <submittedName>
        <fullName evidence="3">Uncharacterized protein</fullName>
    </submittedName>
</protein>
<dbReference type="PANTHER" id="PTHR43544">
    <property type="entry name" value="SHORT-CHAIN DEHYDROGENASE/REDUCTASE"/>
    <property type="match status" value="1"/>
</dbReference>
<name>W2S4S0_CYPE1</name>
<dbReference type="GO" id="GO:0016491">
    <property type="term" value="F:oxidoreductase activity"/>
    <property type="evidence" value="ECO:0007669"/>
    <property type="project" value="TreeGrafter"/>
</dbReference>
<gene>
    <name evidence="3" type="ORF">HMPREF1541_02754</name>
</gene>
<evidence type="ECO:0000313" key="4">
    <source>
        <dbReference type="Proteomes" id="UP000030752"/>
    </source>
</evidence>
<comment type="similarity">
    <text evidence="1 2">Belongs to the short-chain dehydrogenases/reductases (SDR) family.</text>
</comment>
<accession>W2S4S0</accession>
<dbReference type="GO" id="GO:0005737">
    <property type="term" value="C:cytoplasm"/>
    <property type="evidence" value="ECO:0007669"/>
    <property type="project" value="TreeGrafter"/>
</dbReference>
<reference evidence="3 4" key="1">
    <citation type="submission" date="2013-03" db="EMBL/GenBank/DDBJ databases">
        <title>The Genome Sequence of Phialophora europaea CBS 101466.</title>
        <authorList>
            <consortium name="The Broad Institute Genomics Platform"/>
            <person name="Cuomo C."/>
            <person name="de Hoog S."/>
            <person name="Gorbushina A."/>
            <person name="Walker B."/>
            <person name="Young S.K."/>
            <person name="Zeng Q."/>
            <person name="Gargeya S."/>
            <person name="Fitzgerald M."/>
            <person name="Haas B."/>
            <person name="Abouelleil A."/>
            <person name="Allen A.W."/>
            <person name="Alvarado L."/>
            <person name="Arachchi H.M."/>
            <person name="Berlin A.M."/>
            <person name="Chapman S.B."/>
            <person name="Gainer-Dewar J."/>
            <person name="Goldberg J."/>
            <person name="Griggs A."/>
            <person name="Gujja S."/>
            <person name="Hansen M."/>
            <person name="Howarth C."/>
            <person name="Imamovic A."/>
            <person name="Ireland A."/>
            <person name="Larimer J."/>
            <person name="McCowan C."/>
            <person name="Murphy C."/>
            <person name="Pearson M."/>
            <person name="Poon T.W."/>
            <person name="Priest M."/>
            <person name="Roberts A."/>
            <person name="Saif S."/>
            <person name="Shea T."/>
            <person name="Sisk P."/>
            <person name="Sykes S."/>
            <person name="Wortman J."/>
            <person name="Nusbaum C."/>
            <person name="Birren B."/>
        </authorList>
    </citation>
    <scope>NUCLEOTIDE SEQUENCE [LARGE SCALE GENOMIC DNA]</scope>
    <source>
        <strain evidence="3 4">CBS 101466</strain>
    </source>
</reference>
<dbReference type="VEuPathDB" id="FungiDB:HMPREF1541_02754"/>
<dbReference type="InterPro" id="IPR002347">
    <property type="entry name" value="SDR_fam"/>
</dbReference>
<keyword evidence="4" id="KW-1185">Reference proteome</keyword>
<dbReference type="Pfam" id="PF00106">
    <property type="entry name" value="adh_short"/>
    <property type="match status" value="1"/>
</dbReference>
<dbReference type="RefSeq" id="XP_008715331.1">
    <property type="nucleotide sequence ID" value="XM_008717109.1"/>
</dbReference>
<dbReference type="PRINTS" id="PR00081">
    <property type="entry name" value="GDHRDH"/>
</dbReference>
<dbReference type="SUPFAM" id="SSF51735">
    <property type="entry name" value="NAD(P)-binding Rossmann-fold domains"/>
    <property type="match status" value="1"/>
</dbReference>
<dbReference type="Gene3D" id="3.40.50.720">
    <property type="entry name" value="NAD(P)-binding Rossmann-like Domain"/>
    <property type="match status" value="1"/>
</dbReference>
<dbReference type="InParanoid" id="W2S4S0"/>
<evidence type="ECO:0000313" key="3">
    <source>
        <dbReference type="EMBL" id="ETN43595.1"/>
    </source>
</evidence>